<dbReference type="KEGG" id="dvu:DVU_3393"/>
<proteinExistence type="predicted"/>
<keyword evidence="2" id="KW-1185">Reference proteome</keyword>
<sequence>MRDGALPCPVMHHEGMIMAAPRVITYSAGRMCVTGTRHARRDCERGLRGSSDVWLLHRAQVAFANMEGKGPAVS</sequence>
<evidence type="ECO:0000313" key="1">
    <source>
        <dbReference type="EMBL" id="AAS97862.1"/>
    </source>
</evidence>
<evidence type="ECO:0000313" key="2">
    <source>
        <dbReference type="Proteomes" id="UP000002194"/>
    </source>
</evidence>
<gene>
    <name evidence="1" type="ordered locus">DVU_3393</name>
</gene>
<name>Q725N1_NITV2</name>
<dbReference type="EnsemblBacteria" id="AAS97862">
    <property type="protein sequence ID" value="AAS97862"/>
    <property type="gene ID" value="DVU_3393"/>
</dbReference>
<dbReference type="PaxDb" id="882-DVU_3393"/>
<reference evidence="1 2" key="1">
    <citation type="journal article" date="2004" name="Nat. Biotechnol.">
        <title>The genome sequence of the anaerobic, sulfate-reducing bacterium Desulfovibrio vulgaris Hildenborough.</title>
        <authorList>
            <person name="Heidelberg J.F."/>
            <person name="Seshadri R."/>
            <person name="Haveman S.A."/>
            <person name="Hemme C.L."/>
            <person name="Paulsen I.T."/>
            <person name="Kolonay J.F."/>
            <person name="Eisen J.A."/>
            <person name="Ward N."/>
            <person name="Methe B."/>
            <person name="Brinkac L.M."/>
            <person name="Daugherty S.C."/>
            <person name="Deboy R.T."/>
            <person name="Dodson R.J."/>
            <person name="Durkin A.S."/>
            <person name="Madupu R."/>
            <person name="Nelson W.C."/>
            <person name="Sullivan S.A."/>
            <person name="Fouts D."/>
            <person name="Haft D.H."/>
            <person name="Selengut J."/>
            <person name="Peterson J.D."/>
            <person name="Davidsen T.M."/>
            <person name="Zafar N."/>
            <person name="Zhou L."/>
            <person name="Radune D."/>
            <person name="Dimitrov G."/>
            <person name="Hance M."/>
            <person name="Tran K."/>
            <person name="Khouri H."/>
            <person name="Gill J."/>
            <person name="Utterback T.R."/>
            <person name="Feldblyum T.V."/>
            <person name="Wall J.D."/>
            <person name="Voordouw G."/>
            <person name="Fraser C.M."/>
        </authorList>
    </citation>
    <scope>NUCLEOTIDE SEQUENCE [LARGE SCALE GENOMIC DNA]</scope>
    <source>
        <strain evidence="2">ATCC 29579 / DSM 644 / NCIMB 8303 / VKM B-1760 / Hildenborough</strain>
    </source>
</reference>
<dbReference type="AlphaFoldDB" id="Q725N1"/>
<dbReference type="Proteomes" id="UP000002194">
    <property type="component" value="Chromosome"/>
</dbReference>
<dbReference type="EMBL" id="AE017285">
    <property type="protein sequence ID" value="AAS97862.1"/>
    <property type="molecule type" value="Genomic_DNA"/>
</dbReference>
<accession>Q725N1</accession>
<organism evidence="1 2">
    <name type="scientific">Nitratidesulfovibrio vulgaris (strain ATCC 29579 / DSM 644 / CCUG 34227 / NCIMB 8303 / VKM B-1760 / Hildenborough)</name>
    <name type="common">Desulfovibrio vulgaris</name>
    <dbReference type="NCBI Taxonomy" id="882"/>
    <lineage>
        <taxon>Bacteria</taxon>
        <taxon>Pseudomonadati</taxon>
        <taxon>Thermodesulfobacteriota</taxon>
        <taxon>Desulfovibrionia</taxon>
        <taxon>Desulfovibrionales</taxon>
        <taxon>Desulfovibrionaceae</taxon>
        <taxon>Nitratidesulfovibrio</taxon>
    </lineage>
</organism>
<dbReference type="HOGENOM" id="CLU_2681788_0_0_7"/>
<protein>
    <submittedName>
        <fullName evidence="1">Uncharacterized protein</fullName>
    </submittedName>
</protein>